<reference evidence="2 3" key="1">
    <citation type="submission" date="2019-11" db="EMBL/GenBank/DDBJ databases">
        <title>Bacillus lacus genome.</title>
        <authorList>
            <person name="Allen C.J."/>
            <person name="Newman J.D."/>
        </authorList>
    </citation>
    <scope>NUCLEOTIDE SEQUENCE [LARGE SCALE GENOMIC DNA]</scope>
    <source>
        <strain evidence="2 3">KCTC 33946</strain>
    </source>
</reference>
<dbReference type="Proteomes" id="UP000448867">
    <property type="component" value="Unassembled WGS sequence"/>
</dbReference>
<evidence type="ECO:0000256" key="1">
    <source>
        <dbReference type="SAM" id="Phobius"/>
    </source>
</evidence>
<evidence type="ECO:0000313" key="2">
    <source>
        <dbReference type="EMBL" id="MRX72376.1"/>
    </source>
</evidence>
<organism evidence="2 3">
    <name type="scientific">Metabacillus lacus</name>
    <dbReference type="NCBI Taxonomy" id="1983721"/>
    <lineage>
        <taxon>Bacteria</taxon>
        <taxon>Bacillati</taxon>
        <taxon>Bacillota</taxon>
        <taxon>Bacilli</taxon>
        <taxon>Bacillales</taxon>
        <taxon>Bacillaceae</taxon>
        <taxon>Metabacillus</taxon>
    </lineage>
</organism>
<protein>
    <submittedName>
        <fullName evidence="2">Uncharacterized protein</fullName>
    </submittedName>
</protein>
<keyword evidence="1" id="KW-1133">Transmembrane helix</keyword>
<dbReference type="AlphaFoldDB" id="A0A7X2IYZ3"/>
<name>A0A7X2IYZ3_9BACI</name>
<keyword evidence="1" id="KW-0472">Membrane</keyword>
<sequence>MTNRLFFSIGILLSLLGTAASVYFIAVNVQASQNQELYGVTGNDALFIFLMQTSSGLFPYFFLIFTGLLLIAASSLLKEMTEKNKLTAELISKLPEVSSQSQEITQNKASEIEDKQDVTPEKIISPPVKVQNDEERYYWKG</sequence>
<keyword evidence="1" id="KW-0812">Transmembrane</keyword>
<keyword evidence="3" id="KW-1185">Reference proteome</keyword>
<feature type="transmembrane region" description="Helical" evidence="1">
    <location>
        <begin position="57"/>
        <end position="77"/>
    </location>
</feature>
<gene>
    <name evidence="2" type="ORF">GJU40_09455</name>
</gene>
<proteinExistence type="predicted"/>
<dbReference type="EMBL" id="WKKI01000015">
    <property type="protein sequence ID" value="MRX72376.1"/>
    <property type="molecule type" value="Genomic_DNA"/>
</dbReference>
<comment type="caution">
    <text evidence="2">The sequence shown here is derived from an EMBL/GenBank/DDBJ whole genome shotgun (WGS) entry which is preliminary data.</text>
</comment>
<dbReference type="RefSeq" id="WP_154307540.1">
    <property type="nucleotide sequence ID" value="NZ_WKKI01000015.1"/>
</dbReference>
<accession>A0A7X2IYZ3</accession>
<evidence type="ECO:0000313" key="3">
    <source>
        <dbReference type="Proteomes" id="UP000448867"/>
    </source>
</evidence>